<gene>
    <name evidence="1" type="ORF">KL86DES1_21529</name>
</gene>
<protein>
    <recommendedName>
        <fullName evidence="2">Metal-binding protein</fullName>
    </recommendedName>
</protein>
<evidence type="ECO:0000313" key="1">
    <source>
        <dbReference type="EMBL" id="SCM73800.1"/>
    </source>
</evidence>
<dbReference type="Pfam" id="PF08901">
    <property type="entry name" value="DUF1847"/>
    <property type="match status" value="1"/>
</dbReference>
<dbReference type="RefSeq" id="WP_179980855.1">
    <property type="nucleotide sequence ID" value="NZ_LT608333.1"/>
</dbReference>
<proteinExistence type="predicted"/>
<reference evidence="1" key="1">
    <citation type="submission" date="2016-08" db="EMBL/GenBank/DDBJ databases">
        <authorList>
            <person name="Seilhamer J.J."/>
        </authorList>
    </citation>
    <scope>NUCLEOTIDE SEQUENCE</scope>
    <source>
        <strain evidence="1">86-1</strain>
    </source>
</reference>
<evidence type="ECO:0008006" key="2">
    <source>
        <dbReference type="Google" id="ProtNLM"/>
    </source>
</evidence>
<sequence>MNNSKLFSCATCGVMACSHDARDKYPDECVSKNIDQSLVDQALDLYKSDPAIESLARDVARIEKEFYCKYTRVEETIELILRQKYSLVGVATCIGLLRECSIFCRILEKRGINYLAVGCKVGAIDKEFLGLGKDEKLHPEFEHESMCNPALQALYLNTKGTQFNVVMGLCPGHDAIFLHYIEAPTTVMIVKDRVLAHNPAAALYTLNSYYERIKA</sequence>
<organism evidence="1">
    <name type="scientific">uncultured Desulfovibrio sp</name>
    <dbReference type="NCBI Taxonomy" id="167968"/>
    <lineage>
        <taxon>Bacteria</taxon>
        <taxon>Pseudomonadati</taxon>
        <taxon>Thermodesulfobacteriota</taxon>
        <taxon>Desulfovibrionia</taxon>
        <taxon>Desulfovibrionales</taxon>
        <taxon>Desulfovibrionaceae</taxon>
        <taxon>Desulfovibrio</taxon>
        <taxon>environmental samples</taxon>
    </lineage>
</organism>
<dbReference type="AlphaFoldDB" id="A0A212L8F7"/>
<name>A0A212L8F7_9BACT</name>
<accession>A0A212L8F7</accession>
<dbReference type="InterPro" id="IPR014997">
    <property type="entry name" value="DUF1847"/>
</dbReference>
<dbReference type="EMBL" id="FMJC01000002">
    <property type="protein sequence ID" value="SCM73800.1"/>
    <property type="molecule type" value="Genomic_DNA"/>
</dbReference>
<dbReference type="PROSITE" id="PS51257">
    <property type="entry name" value="PROKAR_LIPOPROTEIN"/>
    <property type="match status" value="1"/>
</dbReference>